<dbReference type="Gene3D" id="2.40.50.180">
    <property type="entry name" value="CheA-289, Domain 4"/>
    <property type="match status" value="1"/>
</dbReference>
<proteinExistence type="predicted"/>
<dbReference type="GO" id="GO:0007165">
    <property type="term" value="P:signal transduction"/>
    <property type="evidence" value="ECO:0007669"/>
    <property type="project" value="InterPro"/>
</dbReference>
<name>C6C1V3_MARSD</name>
<dbReference type="InterPro" id="IPR039315">
    <property type="entry name" value="CheW"/>
</dbReference>
<dbReference type="EMBL" id="CP001649">
    <property type="protein sequence ID" value="ACS79349.1"/>
    <property type="molecule type" value="Genomic_DNA"/>
</dbReference>
<protein>
    <submittedName>
        <fullName evidence="2">CheW protein</fullName>
    </submittedName>
</protein>
<reference evidence="2 3" key="1">
    <citation type="submission" date="2009-06" db="EMBL/GenBank/DDBJ databases">
        <title>Complete sequence of Desulfovibrio salexigens DSM 2638.</title>
        <authorList>
            <consortium name="US DOE Joint Genome Institute"/>
            <person name="Lucas S."/>
            <person name="Copeland A."/>
            <person name="Lapidus A."/>
            <person name="Glavina del Rio T."/>
            <person name="Tice H."/>
            <person name="Bruce D."/>
            <person name="Goodwin L."/>
            <person name="Pitluck S."/>
            <person name="Munk A.C."/>
            <person name="Brettin T."/>
            <person name="Detter J.C."/>
            <person name="Han C."/>
            <person name="Tapia R."/>
            <person name="Larimer F."/>
            <person name="Land M."/>
            <person name="Hauser L."/>
            <person name="Kyrpides N."/>
            <person name="Anderson I."/>
            <person name="Wall J.D."/>
            <person name="Arkin A.P."/>
            <person name="Dehal P."/>
            <person name="Chivian D."/>
            <person name="Giles B."/>
            <person name="Hazen T.C."/>
        </authorList>
    </citation>
    <scope>NUCLEOTIDE SEQUENCE [LARGE SCALE GENOMIC DNA]</scope>
    <source>
        <strain evidence="3">ATCC 14822 / DSM 2638 / NCIMB 8403 / VKM B-1763</strain>
    </source>
</reference>
<sequence length="161" mass="17364">MPNTEYVIFEVDSCKFALPSVVVDRVERAVQLTPVPDAPVPVLGVVNYSGDVVPVLGLWGRIGGEERDVILSDRLIFSSANGRRMALVADRISDVIEIDDKATHDADEIWPGISLLKSLAGMGTDVVLVQDMSKLLDPEQEMDLLAAIAAMNEAEDSAADD</sequence>
<dbReference type="GO" id="GO:0005829">
    <property type="term" value="C:cytosol"/>
    <property type="evidence" value="ECO:0007669"/>
    <property type="project" value="TreeGrafter"/>
</dbReference>
<dbReference type="SMART" id="SM00260">
    <property type="entry name" value="CheW"/>
    <property type="match status" value="1"/>
</dbReference>
<dbReference type="OrthoDB" id="5454782at2"/>
<gene>
    <name evidence="2" type="ordered locus">Desal_1287</name>
</gene>
<evidence type="ECO:0000259" key="1">
    <source>
        <dbReference type="PROSITE" id="PS50851"/>
    </source>
</evidence>
<keyword evidence="3" id="KW-1185">Reference proteome</keyword>
<evidence type="ECO:0000313" key="2">
    <source>
        <dbReference type="EMBL" id="ACS79349.1"/>
    </source>
</evidence>
<dbReference type="Pfam" id="PF01584">
    <property type="entry name" value="CheW"/>
    <property type="match status" value="1"/>
</dbReference>
<dbReference type="HOGENOM" id="CLU_048995_3_4_7"/>
<dbReference type="Gene3D" id="2.30.30.40">
    <property type="entry name" value="SH3 Domains"/>
    <property type="match status" value="1"/>
</dbReference>
<feature type="domain" description="CheW-like" evidence="1">
    <location>
        <begin position="3"/>
        <end position="141"/>
    </location>
</feature>
<dbReference type="STRING" id="526222.Desal_1287"/>
<dbReference type="Proteomes" id="UP000002601">
    <property type="component" value="Chromosome"/>
</dbReference>
<dbReference type="eggNOG" id="COG0835">
    <property type="taxonomic scope" value="Bacteria"/>
</dbReference>
<evidence type="ECO:0000313" key="3">
    <source>
        <dbReference type="Proteomes" id="UP000002601"/>
    </source>
</evidence>
<dbReference type="InterPro" id="IPR002545">
    <property type="entry name" value="CheW-lke_dom"/>
</dbReference>
<dbReference type="InterPro" id="IPR036061">
    <property type="entry name" value="CheW-like_dom_sf"/>
</dbReference>
<dbReference type="KEGG" id="dsa:Desal_1287"/>
<dbReference type="GO" id="GO:0006935">
    <property type="term" value="P:chemotaxis"/>
    <property type="evidence" value="ECO:0007669"/>
    <property type="project" value="InterPro"/>
</dbReference>
<dbReference type="PROSITE" id="PS50851">
    <property type="entry name" value="CHEW"/>
    <property type="match status" value="1"/>
</dbReference>
<dbReference type="SUPFAM" id="SSF50341">
    <property type="entry name" value="CheW-like"/>
    <property type="match status" value="1"/>
</dbReference>
<accession>C6C1V3</accession>
<organism evidence="2 3">
    <name type="scientific">Maridesulfovibrio salexigens (strain ATCC 14822 / DSM 2638 / NCIMB 8403 / VKM B-1763)</name>
    <name type="common">Desulfovibrio salexigens</name>
    <dbReference type="NCBI Taxonomy" id="526222"/>
    <lineage>
        <taxon>Bacteria</taxon>
        <taxon>Pseudomonadati</taxon>
        <taxon>Thermodesulfobacteriota</taxon>
        <taxon>Desulfovibrionia</taxon>
        <taxon>Desulfovibrionales</taxon>
        <taxon>Desulfovibrionaceae</taxon>
        <taxon>Maridesulfovibrio</taxon>
    </lineage>
</organism>
<dbReference type="PANTHER" id="PTHR22617">
    <property type="entry name" value="CHEMOTAXIS SENSOR HISTIDINE KINASE-RELATED"/>
    <property type="match status" value="1"/>
</dbReference>
<dbReference type="PANTHER" id="PTHR22617:SF23">
    <property type="entry name" value="CHEMOTAXIS PROTEIN CHEW"/>
    <property type="match status" value="1"/>
</dbReference>
<dbReference type="AlphaFoldDB" id="C6C1V3"/>
<dbReference type="RefSeq" id="WP_015851167.1">
    <property type="nucleotide sequence ID" value="NC_012881.1"/>
</dbReference>